<reference evidence="2 3" key="1">
    <citation type="submission" date="2016-11" db="EMBL/GenBank/DDBJ databases">
        <authorList>
            <person name="Jaros S."/>
            <person name="Januszkiewicz K."/>
            <person name="Wedrychowicz H."/>
        </authorList>
    </citation>
    <scope>NUCLEOTIDE SEQUENCE [LARGE SCALE GENOMIC DNA]</scope>
    <source>
        <strain evidence="2 3">GAS499</strain>
    </source>
</reference>
<organism evidence="2 3">
    <name type="scientific">Bradyrhizobium lablabi</name>
    <dbReference type="NCBI Taxonomy" id="722472"/>
    <lineage>
        <taxon>Bacteria</taxon>
        <taxon>Pseudomonadati</taxon>
        <taxon>Pseudomonadota</taxon>
        <taxon>Alphaproteobacteria</taxon>
        <taxon>Hyphomicrobiales</taxon>
        <taxon>Nitrobacteraceae</taxon>
        <taxon>Bradyrhizobium</taxon>
    </lineage>
</organism>
<accession>A0A1M6WZ60</accession>
<evidence type="ECO:0000313" key="3">
    <source>
        <dbReference type="Proteomes" id="UP000189935"/>
    </source>
</evidence>
<proteinExistence type="predicted"/>
<protein>
    <submittedName>
        <fullName evidence="2">Uncharacterized protein</fullName>
    </submittedName>
</protein>
<keyword evidence="1" id="KW-0812">Transmembrane</keyword>
<dbReference type="Proteomes" id="UP000189935">
    <property type="component" value="Chromosome I"/>
</dbReference>
<dbReference type="RefSeq" id="WP_079541911.1">
    <property type="nucleotide sequence ID" value="NZ_LT670844.1"/>
</dbReference>
<feature type="transmembrane region" description="Helical" evidence="1">
    <location>
        <begin position="6"/>
        <end position="27"/>
    </location>
</feature>
<dbReference type="EMBL" id="LT670844">
    <property type="protein sequence ID" value="SHK99017.1"/>
    <property type="molecule type" value="Genomic_DNA"/>
</dbReference>
<dbReference type="OrthoDB" id="573863at2"/>
<sequence length="102" mass="11104">MRFGAVPLSIIATSGLWLYIIYLGFAFGHPMAFADGQAAFHENTTMSARLLSALTLERFGKLNLTDVSPAGLDQWFTLLFFALIGCSSGRRLACDSCLLPAR</sequence>
<name>A0A1M6WZ60_9BRAD</name>
<evidence type="ECO:0000313" key="2">
    <source>
        <dbReference type="EMBL" id="SHK99017.1"/>
    </source>
</evidence>
<evidence type="ECO:0000256" key="1">
    <source>
        <dbReference type="SAM" id="Phobius"/>
    </source>
</evidence>
<gene>
    <name evidence="2" type="ORF">SAMN05444159_4712</name>
</gene>
<dbReference type="AlphaFoldDB" id="A0A1M6WZ60"/>
<keyword evidence="1" id="KW-1133">Transmembrane helix</keyword>
<keyword evidence="1" id="KW-0472">Membrane</keyword>